<protein>
    <submittedName>
        <fullName evidence="15">Uncharacterized protein</fullName>
    </submittedName>
</protein>
<keyword evidence="10 11" id="KW-0407">Ion channel</keyword>
<evidence type="ECO:0000256" key="9">
    <source>
        <dbReference type="ARBA" id="ARBA00023136"/>
    </source>
</evidence>
<reference evidence="15 16" key="1">
    <citation type="submission" date="2020-08" db="EMBL/GenBank/DDBJ databases">
        <authorList>
            <person name="Koutsovoulos G."/>
            <person name="Danchin GJ E."/>
        </authorList>
    </citation>
    <scope>NUCLEOTIDE SEQUENCE [LARGE SCALE GENOMIC DNA]</scope>
</reference>
<dbReference type="InterPro" id="IPR006028">
    <property type="entry name" value="GABAA/Glycine_rcpt"/>
</dbReference>
<evidence type="ECO:0000313" key="15">
    <source>
        <dbReference type="EMBL" id="CAD2169492.1"/>
    </source>
</evidence>
<evidence type="ECO:0000259" key="14">
    <source>
        <dbReference type="Pfam" id="PF02932"/>
    </source>
</evidence>
<evidence type="ECO:0000313" key="16">
    <source>
        <dbReference type="Proteomes" id="UP000580250"/>
    </source>
</evidence>
<evidence type="ECO:0000256" key="11">
    <source>
        <dbReference type="RuleBase" id="RU000687"/>
    </source>
</evidence>
<dbReference type="CDD" id="cd18990">
    <property type="entry name" value="LGIC_ECD_GABAAR"/>
    <property type="match status" value="1"/>
</dbReference>
<dbReference type="GO" id="GO:0005230">
    <property type="term" value="F:extracellular ligand-gated monoatomic ion channel activity"/>
    <property type="evidence" value="ECO:0007669"/>
    <property type="project" value="InterPro"/>
</dbReference>
<dbReference type="InterPro" id="IPR006201">
    <property type="entry name" value="Neur_channel"/>
</dbReference>
<dbReference type="InterPro" id="IPR036719">
    <property type="entry name" value="Neuro-gated_channel_TM_sf"/>
</dbReference>
<keyword evidence="7 11" id="KW-1133">Transmembrane helix</keyword>
<dbReference type="PANTHER" id="PTHR18945">
    <property type="entry name" value="NEUROTRANSMITTER GATED ION CHANNEL"/>
    <property type="match status" value="1"/>
</dbReference>
<feature type="domain" description="Neurotransmitter-gated ion-channel ligand-binding" evidence="13">
    <location>
        <begin position="196"/>
        <end position="399"/>
    </location>
</feature>
<proteinExistence type="inferred from homology"/>
<feature type="transmembrane region" description="Helical" evidence="11">
    <location>
        <begin position="37"/>
        <end position="56"/>
    </location>
</feature>
<evidence type="ECO:0000256" key="2">
    <source>
        <dbReference type="ARBA" id="ARBA00004236"/>
    </source>
</evidence>
<evidence type="ECO:0000259" key="13">
    <source>
        <dbReference type="Pfam" id="PF02931"/>
    </source>
</evidence>
<comment type="subcellular location">
    <subcellularLocation>
        <location evidence="2">Cell membrane</location>
    </subcellularLocation>
    <subcellularLocation>
        <location evidence="1">Membrane</location>
        <topology evidence="1">Multi-pass membrane protein</topology>
    </subcellularLocation>
</comment>
<feature type="transmembrane region" description="Helical" evidence="11">
    <location>
        <begin position="465"/>
        <end position="490"/>
    </location>
</feature>
<keyword evidence="9 11" id="KW-0472">Membrane</keyword>
<dbReference type="SUPFAM" id="SSF90112">
    <property type="entry name" value="Neurotransmitter-gated ion-channel transmembrane pore"/>
    <property type="match status" value="1"/>
</dbReference>
<dbReference type="SUPFAM" id="SSF63712">
    <property type="entry name" value="Nicotinic receptor ligand binding domain-like"/>
    <property type="match status" value="1"/>
</dbReference>
<comment type="similarity">
    <text evidence="11">Belongs to the ligand-gated ion channel (TC 1.A.9) family.</text>
</comment>
<dbReference type="Pfam" id="PF02932">
    <property type="entry name" value="Neur_chan_memb"/>
    <property type="match status" value="1"/>
</dbReference>
<dbReference type="GO" id="GO:0005886">
    <property type="term" value="C:plasma membrane"/>
    <property type="evidence" value="ECO:0007669"/>
    <property type="project" value="UniProtKB-SubCell"/>
</dbReference>
<dbReference type="OrthoDB" id="442503at2759"/>
<accession>A0A6V7V3D9</accession>
<keyword evidence="4" id="KW-1003">Cell membrane</keyword>
<dbReference type="GO" id="GO:0004888">
    <property type="term" value="F:transmembrane signaling receptor activity"/>
    <property type="evidence" value="ECO:0007669"/>
    <property type="project" value="InterPro"/>
</dbReference>
<dbReference type="PRINTS" id="PR00253">
    <property type="entry name" value="GABAARECEPTR"/>
</dbReference>
<sequence length="717" mass="80936">MQINFSLIINNYSFRSYKNSTTKTITTVKNLAKPSHFVSLLDLFHSLIFIIFLFIINIQMCKSSSLPLEENFLLNNFEEPTTSTKNNLEESTKRKDCLKCDLRSSYCKRWTNGQITCECRQGFQRSSKTSDRCVQSHLPASHHQSSRYGGFAKRVEPSHAEEPSSLSTDVGGLMLNYVENENDQQCVLGQAEKHATRILTDLLKRYDRNLVPSIKGVDVKIELLIQKVTEINELLSSSKMDIMLSQIWHDPGLNFEQEEGAQCLTNLSLSHRMVDSLWIPNVCIVNSKASFTHSSPTPNIFLAIFPNGTVWLNYRIAVESPCEFEFTTFPMDRVECTTIFESYSFNVGKVRLDWRQGESFMFLSNVSLPDFQYAGHITARATFEYPAGLWDQVSIKIYYRRSYGFYILQIYLPTYCMVLISWISFWLDRKSLPARVTLGVSSILALTMQYANVARSLPKVSYIKGVDLFMMGCVAYIFLSICELAMVGILEKEANAASMQQFQDLGGNGDGGSRRMTFGTGFARKAFQRTFNDKTTHRLRRLDSTSSGSTAVAAAVGVSAATPGSSDWQKHLRISRSDDNGEMASMLMGGGGGGDGGGGIREEGGTTNNNININQQLLMLPQYRGSVAGILIPRRSSDHPLTSNIQQQNEAAAIVARTWMKRAMSLKRLRQQNQKIVTPKLFSKWTGEDLDRFCQKFFPITFGLFNLIYWMYYTARA</sequence>
<dbReference type="InterPro" id="IPR038050">
    <property type="entry name" value="Neuro_actylchol_rec"/>
</dbReference>
<evidence type="ECO:0000256" key="7">
    <source>
        <dbReference type="ARBA" id="ARBA00022989"/>
    </source>
</evidence>
<dbReference type="Gene3D" id="2.70.170.10">
    <property type="entry name" value="Neurotransmitter-gated ion-channel ligand-binding domain"/>
    <property type="match status" value="1"/>
</dbReference>
<evidence type="ECO:0000256" key="3">
    <source>
        <dbReference type="ARBA" id="ARBA00022448"/>
    </source>
</evidence>
<keyword evidence="6" id="KW-0732">Signal</keyword>
<feature type="domain" description="Neurotransmitter-gated ion-channel transmembrane" evidence="14">
    <location>
        <begin position="410"/>
        <end position="500"/>
    </location>
</feature>
<dbReference type="Proteomes" id="UP000580250">
    <property type="component" value="Unassembled WGS sequence"/>
</dbReference>
<dbReference type="PROSITE" id="PS00236">
    <property type="entry name" value="NEUROTR_ION_CHANNEL"/>
    <property type="match status" value="1"/>
</dbReference>
<evidence type="ECO:0000256" key="8">
    <source>
        <dbReference type="ARBA" id="ARBA00023065"/>
    </source>
</evidence>
<organism evidence="15 16">
    <name type="scientific">Meloidogyne enterolobii</name>
    <name type="common">Root-knot nematode worm</name>
    <name type="synonym">Meloidogyne mayaguensis</name>
    <dbReference type="NCBI Taxonomy" id="390850"/>
    <lineage>
        <taxon>Eukaryota</taxon>
        <taxon>Metazoa</taxon>
        <taxon>Ecdysozoa</taxon>
        <taxon>Nematoda</taxon>
        <taxon>Chromadorea</taxon>
        <taxon>Rhabditida</taxon>
        <taxon>Tylenchina</taxon>
        <taxon>Tylenchomorpha</taxon>
        <taxon>Tylenchoidea</taxon>
        <taxon>Meloidogynidae</taxon>
        <taxon>Meloidogyninae</taxon>
        <taxon>Meloidogyne</taxon>
    </lineage>
</organism>
<dbReference type="Pfam" id="PF02931">
    <property type="entry name" value="Neur_chan_LBD"/>
    <property type="match status" value="1"/>
</dbReference>
<dbReference type="InterPro" id="IPR006202">
    <property type="entry name" value="Neur_chan_lig-bd"/>
</dbReference>
<name>A0A6V7V3D9_MELEN</name>
<dbReference type="EMBL" id="CAJEWN010000154">
    <property type="protein sequence ID" value="CAD2169492.1"/>
    <property type="molecule type" value="Genomic_DNA"/>
</dbReference>
<evidence type="ECO:0000256" key="6">
    <source>
        <dbReference type="ARBA" id="ARBA00022729"/>
    </source>
</evidence>
<evidence type="ECO:0000256" key="1">
    <source>
        <dbReference type="ARBA" id="ARBA00004141"/>
    </source>
</evidence>
<dbReference type="PRINTS" id="PR00252">
    <property type="entry name" value="NRIONCHANNEL"/>
</dbReference>
<feature type="transmembrane region" description="Helical" evidence="11">
    <location>
        <begin position="432"/>
        <end position="453"/>
    </location>
</feature>
<keyword evidence="3 11" id="KW-0813">Transport</keyword>
<evidence type="ECO:0000256" key="12">
    <source>
        <dbReference type="SAM" id="MobiDB-lite"/>
    </source>
</evidence>
<feature type="compositionally biased region" description="Basic and acidic residues" evidence="12">
    <location>
        <begin position="153"/>
        <end position="162"/>
    </location>
</feature>
<dbReference type="InterPro" id="IPR036734">
    <property type="entry name" value="Neur_chan_lig-bd_sf"/>
</dbReference>
<evidence type="ECO:0000256" key="4">
    <source>
        <dbReference type="ARBA" id="ARBA00022475"/>
    </source>
</evidence>
<dbReference type="AlphaFoldDB" id="A0A6V7V3D9"/>
<dbReference type="InterPro" id="IPR006029">
    <property type="entry name" value="Neurotrans-gated_channel_TM"/>
</dbReference>
<feature type="region of interest" description="Disordered" evidence="12">
    <location>
        <begin position="142"/>
        <end position="167"/>
    </location>
</feature>
<keyword evidence="8 11" id="KW-0406">Ion transport</keyword>
<feature type="transmembrane region" description="Helical" evidence="11">
    <location>
        <begin position="697"/>
        <end position="715"/>
    </location>
</feature>
<dbReference type="Gene3D" id="1.20.58.390">
    <property type="entry name" value="Neurotransmitter-gated ion-channel transmembrane domain"/>
    <property type="match status" value="1"/>
</dbReference>
<keyword evidence="5 11" id="KW-0812">Transmembrane</keyword>
<evidence type="ECO:0000256" key="5">
    <source>
        <dbReference type="ARBA" id="ARBA00022692"/>
    </source>
</evidence>
<evidence type="ECO:0000256" key="10">
    <source>
        <dbReference type="ARBA" id="ARBA00023303"/>
    </source>
</evidence>
<comment type="caution">
    <text evidence="15">The sequence shown here is derived from an EMBL/GenBank/DDBJ whole genome shotgun (WGS) entry which is preliminary data.</text>
</comment>
<dbReference type="CDD" id="cd19049">
    <property type="entry name" value="LGIC_TM_anion"/>
    <property type="match status" value="1"/>
</dbReference>
<dbReference type="InterPro" id="IPR018000">
    <property type="entry name" value="Neurotransmitter_ion_chnl_CS"/>
</dbReference>
<gene>
    <name evidence="15" type="ORF">MENT_LOCUS20826</name>
</gene>
<feature type="transmembrane region" description="Helical" evidence="11">
    <location>
        <begin position="403"/>
        <end position="426"/>
    </location>
</feature>